<dbReference type="PATRIC" id="fig|1454003.3.peg.4275"/>
<gene>
    <name evidence="1" type="ORF">AW10_04209</name>
</gene>
<evidence type="ECO:0000313" key="1">
    <source>
        <dbReference type="EMBL" id="EXI75184.1"/>
    </source>
</evidence>
<organism evidence="1 2">
    <name type="scientific">Candidatus Accumulibacter appositus</name>
    <dbReference type="NCBI Taxonomy" id="1454003"/>
    <lineage>
        <taxon>Bacteria</taxon>
        <taxon>Pseudomonadati</taxon>
        <taxon>Pseudomonadota</taxon>
        <taxon>Betaproteobacteria</taxon>
        <taxon>Candidatus Accumulibacter</taxon>
    </lineage>
</organism>
<evidence type="ECO:0000313" key="2">
    <source>
        <dbReference type="Proteomes" id="UP000021816"/>
    </source>
</evidence>
<name>A0A011Q929_9PROT</name>
<protein>
    <submittedName>
        <fullName evidence="1">Uncharacterized protein</fullName>
    </submittedName>
</protein>
<dbReference type="AlphaFoldDB" id="A0A011Q929"/>
<proteinExistence type="predicted"/>
<dbReference type="EMBL" id="JEMX01000165">
    <property type="protein sequence ID" value="EXI75184.1"/>
    <property type="molecule type" value="Genomic_DNA"/>
</dbReference>
<reference evidence="1 2" key="1">
    <citation type="submission" date="2014-02" db="EMBL/GenBank/DDBJ databases">
        <title>Expanding our view of genomic diversity in Candidatus Accumulibacter clades.</title>
        <authorList>
            <person name="Skennerton C.T."/>
            <person name="Barr J.J."/>
            <person name="Slater F.R."/>
            <person name="Bond P.L."/>
            <person name="Tyson G.W."/>
        </authorList>
    </citation>
    <scope>NUCLEOTIDE SEQUENCE [LARGE SCALE GENOMIC DNA]</scope>
    <source>
        <strain evidence="2">BA-92</strain>
    </source>
</reference>
<accession>A0A011Q929</accession>
<dbReference type="Proteomes" id="UP000021816">
    <property type="component" value="Unassembled WGS sequence"/>
</dbReference>
<dbReference type="STRING" id="1454003.AW10_04209"/>
<sequence length="86" mass="9866">MLLRSGDRPDQQVTAFRANIGETVLAGLHEHFPRIERSTTSSMQYDKTLAQFRRRPEPPGQMLGWVCRGDPSYLDLANDRMELVPH</sequence>
<comment type="caution">
    <text evidence="1">The sequence shown here is derived from an EMBL/GenBank/DDBJ whole genome shotgun (WGS) entry which is preliminary data.</text>
</comment>